<dbReference type="RefSeq" id="WP_130719181.1">
    <property type="nucleotide sequence ID" value="NZ_JAYKTJ010000006.1"/>
</dbReference>
<name>A0A7M3DLL6_RHILE</name>
<evidence type="ECO:0000313" key="2">
    <source>
        <dbReference type="Proteomes" id="UP000292974"/>
    </source>
</evidence>
<keyword evidence="1" id="KW-0614">Plasmid</keyword>
<proteinExistence type="predicted"/>
<sequence length="72" mass="7589">MRPDFLLNVLTELQMRNWQPADHDHVIGRKAGTTVPYAVGARAAVTALNPAVSLSSTAPFASIAARDGGDSL</sequence>
<reference evidence="1 2" key="1">
    <citation type="submission" date="2019-02" db="EMBL/GenBank/DDBJ databases">
        <title>The genomic architecture of introgression among sibling species of bacteria.</title>
        <authorList>
            <person name="Cavassim M.I.A."/>
            <person name="Moeskjaer S."/>
            <person name="Moslemi C."/>
            <person name="Fields B."/>
            <person name="Bachmann A."/>
            <person name="Vilhjalmsson B."/>
            <person name="Schierup M.H."/>
            <person name="Young J.P.W."/>
            <person name="Andersen S.U."/>
        </authorList>
    </citation>
    <scope>NUCLEOTIDE SEQUENCE [LARGE SCALE GENOMIC DNA]</scope>
    <source>
        <strain evidence="1 2">SM135B</strain>
        <plasmid evidence="1">pSM135B_Rh02</plasmid>
    </source>
</reference>
<comment type="caution">
    <text evidence="1">The sequence shown here is derived from an EMBL/GenBank/DDBJ whole genome shotgun (WGS) entry which is preliminary data.</text>
</comment>
<gene>
    <name evidence="1" type="ORF">ELH90_32615</name>
</gene>
<evidence type="ECO:0000313" key="1">
    <source>
        <dbReference type="EMBL" id="TAY44018.1"/>
    </source>
</evidence>
<dbReference type="Proteomes" id="UP000292974">
    <property type="component" value="Unassembled WGS sequence"/>
</dbReference>
<protein>
    <submittedName>
        <fullName evidence="1">Uncharacterized protein</fullName>
    </submittedName>
</protein>
<dbReference type="EMBL" id="SIOP01000003">
    <property type="protein sequence ID" value="TAY44018.1"/>
    <property type="molecule type" value="Genomic_DNA"/>
</dbReference>
<dbReference type="AlphaFoldDB" id="A0A7M3DLL6"/>
<accession>A0A7M3DLL6</accession>
<organism evidence="1 2">
    <name type="scientific">Rhizobium leguminosarum</name>
    <dbReference type="NCBI Taxonomy" id="384"/>
    <lineage>
        <taxon>Bacteria</taxon>
        <taxon>Pseudomonadati</taxon>
        <taxon>Pseudomonadota</taxon>
        <taxon>Alphaproteobacteria</taxon>
        <taxon>Hyphomicrobiales</taxon>
        <taxon>Rhizobiaceae</taxon>
        <taxon>Rhizobium/Agrobacterium group</taxon>
        <taxon>Rhizobium</taxon>
    </lineage>
</organism>
<geneLocation type="plasmid" evidence="1">
    <name>pSM135B_Rh02</name>
</geneLocation>